<evidence type="ECO:0000313" key="5">
    <source>
        <dbReference type="EMBL" id="QQK81292.1"/>
    </source>
</evidence>
<evidence type="ECO:0000256" key="3">
    <source>
        <dbReference type="ARBA" id="ARBA00022989"/>
    </source>
</evidence>
<proteinExistence type="predicted"/>
<evidence type="ECO:0000256" key="4">
    <source>
        <dbReference type="ARBA" id="ARBA00023136"/>
    </source>
</evidence>
<dbReference type="EMBL" id="CP054706">
    <property type="protein sequence ID" value="QQK81292.1"/>
    <property type="molecule type" value="Genomic_DNA"/>
</dbReference>
<dbReference type="KEGG" id="scib:HUG20_16175"/>
<evidence type="ECO:0000313" key="6">
    <source>
        <dbReference type="Proteomes" id="UP000595349"/>
    </source>
</evidence>
<keyword evidence="3" id="KW-1133">Transmembrane helix</keyword>
<accession>A0A7T6ZDB7</accession>
<gene>
    <name evidence="5" type="ORF">HUG20_16175</name>
</gene>
<dbReference type="InterPro" id="IPR001898">
    <property type="entry name" value="SLC13A/DASS"/>
</dbReference>
<keyword evidence="6" id="KW-1185">Reference proteome</keyword>
<evidence type="ECO:0000256" key="2">
    <source>
        <dbReference type="ARBA" id="ARBA00022692"/>
    </source>
</evidence>
<dbReference type="GO" id="GO:0022857">
    <property type="term" value="F:transmembrane transporter activity"/>
    <property type="evidence" value="ECO:0007669"/>
    <property type="project" value="InterPro"/>
</dbReference>
<keyword evidence="4" id="KW-0472">Membrane</keyword>
<reference evidence="5 6" key="1">
    <citation type="submission" date="2020-06" db="EMBL/GenBank/DDBJ databases">
        <title>Genomic analysis of Salicibibacter sp. NKC21-4.</title>
        <authorList>
            <person name="Oh Y.J."/>
        </authorList>
    </citation>
    <scope>NUCLEOTIDE SEQUENCE [LARGE SCALE GENOMIC DNA]</scope>
    <source>
        <strain evidence="5 6">NKC21-4</strain>
    </source>
</reference>
<name>A0A7T6ZDB7_9BACI</name>
<dbReference type="GO" id="GO:0016020">
    <property type="term" value="C:membrane"/>
    <property type="evidence" value="ECO:0007669"/>
    <property type="project" value="UniProtKB-SubCell"/>
</dbReference>
<keyword evidence="2" id="KW-0812">Transmembrane</keyword>
<comment type="subcellular location">
    <subcellularLocation>
        <location evidence="1">Membrane</location>
        <topology evidence="1">Multi-pass membrane protein</topology>
    </subcellularLocation>
</comment>
<sequence length="117" mass="13111">MKPEKPVDKKKKYLVSRRSVTFGISVAPLKRQMKEEKENLGALTKAERKCIGMLCLTVALWMTQPLHGYHPTVPALLAVVLMGMPKVGFIDWKNLVKVNFDMVLLIGPFGRLDSCGI</sequence>
<evidence type="ECO:0000256" key="1">
    <source>
        <dbReference type="ARBA" id="ARBA00004141"/>
    </source>
</evidence>
<organism evidence="5 6">
    <name type="scientific">Salicibibacter cibi</name>
    <dbReference type="NCBI Taxonomy" id="2743001"/>
    <lineage>
        <taxon>Bacteria</taxon>
        <taxon>Bacillati</taxon>
        <taxon>Bacillota</taxon>
        <taxon>Bacilli</taxon>
        <taxon>Bacillales</taxon>
        <taxon>Bacillaceae</taxon>
        <taxon>Salicibibacter</taxon>
    </lineage>
</organism>
<protein>
    <submittedName>
        <fullName evidence="5">Anion permease</fullName>
    </submittedName>
</protein>
<dbReference type="Pfam" id="PF00939">
    <property type="entry name" value="Na_sulph_symp"/>
    <property type="match status" value="1"/>
</dbReference>
<dbReference type="RefSeq" id="WP_200085723.1">
    <property type="nucleotide sequence ID" value="NZ_CP054706.1"/>
</dbReference>
<dbReference type="AlphaFoldDB" id="A0A7T6ZDB7"/>
<dbReference type="Proteomes" id="UP000595349">
    <property type="component" value="Chromosome"/>
</dbReference>